<proteinExistence type="predicted"/>
<dbReference type="AlphaFoldDB" id="A0A8X6SCD1"/>
<organism evidence="1 2">
    <name type="scientific">Trichonephila clavipes</name>
    <name type="common">Golden silk orbweaver</name>
    <name type="synonym">Nephila clavipes</name>
    <dbReference type="NCBI Taxonomy" id="2585209"/>
    <lineage>
        <taxon>Eukaryota</taxon>
        <taxon>Metazoa</taxon>
        <taxon>Ecdysozoa</taxon>
        <taxon>Arthropoda</taxon>
        <taxon>Chelicerata</taxon>
        <taxon>Arachnida</taxon>
        <taxon>Araneae</taxon>
        <taxon>Araneomorphae</taxon>
        <taxon>Entelegynae</taxon>
        <taxon>Araneoidea</taxon>
        <taxon>Nephilidae</taxon>
        <taxon>Trichonephila</taxon>
    </lineage>
</organism>
<accession>A0A8X6SCD1</accession>
<reference evidence="1" key="1">
    <citation type="submission" date="2020-08" db="EMBL/GenBank/DDBJ databases">
        <title>Multicomponent nature underlies the extraordinary mechanical properties of spider dragline silk.</title>
        <authorList>
            <person name="Kono N."/>
            <person name="Nakamura H."/>
            <person name="Mori M."/>
            <person name="Yoshida Y."/>
            <person name="Ohtoshi R."/>
            <person name="Malay A.D."/>
            <person name="Moran D.A.P."/>
            <person name="Tomita M."/>
            <person name="Numata K."/>
            <person name="Arakawa K."/>
        </authorList>
    </citation>
    <scope>NUCLEOTIDE SEQUENCE</scope>
</reference>
<comment type="caution">
    <text evidence="1">The sequence shown here is derived from an EMBL/GenBank/DDBJ whole genome shotgun (WGS) entry which is preliminary data.</text>
</comment>
<evidence type="ECO:0000313" key="2">
    <source>
        <dbReference type="Proteomes" id="UP000887159"/>
    </source>
</evidence>
<keyword evidence="2" id="KW-1185">Reference proteome</keyword>
<name>A0A8X6SCD1_TRICX</name>
<dbReference type="EMBL" id="BMAU01021300">
    <property type="protein sequence ID" value="GFY10571.1"/>
    <property type="molecule type" value="Genomic_DNA"/>
</dbReference>
<gene>
    <name evidence="1" type="ORF">TNCV_2193921</name>
</gene>
<protein>
    <submittedName>
        <fullName evidence="1">Uncharacterized protein</fullName>
    </submittedName>
</protein>
<sequence length="99" mass="11139">MEPSLKTDEIIRPITCQLRLAIFNFENFLLSPPAPTGVKEIIRTPCKVSFGPQDRSYKRLQLGVTQALGPLEFCPRKAEAAGCTLHTTVFPHFRRKKIG</sequence>
<evidence type="ECO:0000313" key="1">
    <source>
        <dbReference type="EMBL" id="GFY10571.1"/>
    </source>
</evidence>
<dbReference type="Proteomes" id="UP000887159">
    <property type="component" value="Unassembled WGS sequence"/>
</dbReference>